<gene>
    <name evidence="4" type="ORF">MIU77_11760</name>
</gene>
<proteinExistence type="predicted"/>
<name>A0ABY3TY87_9MYCO</name>
<dbReference type="InterPro" id="IPR018392">
    <property type="entry name" value="LysM"/>
</dbReference>
<accession>A0ABY3TY87</accession>
<feature type="transmembrane region" description="Helical" evidence="2">
    <location>
        <begin position="65"/>
        <end position="88"/>
    </location>
</feature>
<dbReference type="Pfam" id="PF01476">
    <property type="entry name" value="LysM"/>
    <property type="match status" value="1"/>
</dbReference>
<evidence type="ECO:0000259" key="3">
    <source>
        <dbReference type="SMART" id="SM00257"/>
    </source>
</evidence>
<keyword evidence="2" id="KW-1133">Transmembrane helix</keyword>
<evidence type="ECO:0000256" key="1">
    <source>
        <dbReference type="SAM" id="MobiDB-lite"/>
    </source>
</evidence>
<protein>
    <submittedName>
        <fullName evidence="4">LysM peptidoglycan-binding domain-containing protein</fullName>
    </submittedName>
</protein>
<dbReference type="EMBL" id="CP092365">
    <property type="protein sequence ID" value="ULN51583.1"/>
    <property type="molecule type" value="Genomic_DNA"/>
</dbReference>
<feature type="domain" description="LysM" evidence="3">
    <location>
        <begin position="109"/>
        <end position="158"/>
    </location>
</feature>
<organism evidence="4 5">
    <name type="scientific">Mycolicibacillus parakoreensis</name>
    <dbReference type="NCBI Taxonomy" id="1069221"/>
    <lineage>
        <taxon>Bacteria</taxon>
        <taxon>Bacillati</taxon>
        <taxon>Actinomycetota</taxon>
        <taxon>Actinomycetes</taxon>
        <taxon>Mycobacteriales</taxon>
        <taxon>Mycobacteriaceae</taxon>
        <taxon>Mycolicibacillus</taxon>
    </lineage>
</organism>
<feature type="region of interest" description="Disordered" evidence="1">
    <location>
        <begin position="1"/>
        <end position="53"/>
    </location>
</feature>
<dbReference type="RefSeq" id="WP_240169866.1">
    <property type="nucleotide sequence ID" value="NZ_CP092365.1"/>
</dbReference>
<keyword evidence="2" id="KW-0812">Transmembrane</keyword>
<reference evidence="4" key="1">
    <citation type="submission" date="2022-08" db="EMBL/GenBank/DDBJ databases">
        <title>Complete genome sequence of 14 non-tuberculosis mycobacteria type-strains.</title>
        <authorList>
            <person name="Igarashi Y."/>
            <person name="Osugi A."/>
            <person name="Mitarai S."/>
        </authorList>
    </citation>
    <scope>NUCLEOTIDE SEQUENCE</scope>
    <source>
        <strain evidence="4">DSM 45575</strain>
    </source>
</reference>
<dbReference type="SMART" id="SM00257">
    <property type="entry name" value="LysM"/>
    <property type="match status" value="1"/>
</dbReference>
<keyword evidence="5" id="KW-1185">Reference proteome</keyword>
<evidence type="ECO:0000313" key="4">
    <source>
        <dbReference type="EMBL" id="ULN51583.1"/>
    </source>
</evidence>
<sequence>MTVIDHRMPITSTRRAQPVRVDPGGQRRACAARRRAPHPTGPGPRALSYRGTGVRVSRAPHRRRAAVTPVTTVMLALVAAMITVWLGIVAQFGAAVTAGAQTVPAELAVVRVQSGESLQQLARRVAPGSPAAPVVAAIRDLNDLDSTAVQEGQTLIAPVG</sequence>
<dbReference type="Gene3D" id="3.10.350.10">
    <property type="entry name" value="LysM domain"/>
    <property type="match status" value="1"/>
</dbReference>
<dbReference type="InterPro" id="IPR036779">
    <property type="entry name" value="LysM_dom_sf"/>
</dbReference>
<dbReference type="Proteomes" id="UP001055200">
    <property type="component" value="Chromosome"/>
</dbReference>
<evidence type="ECO:0000313" key="5">
    <source>
        <dbReference type="Proteomes" id="UP001055200"/>
    </source>
</evidence>
<evidence type="ECO:0000256" key="2">
    <source>
        <dbReference type="SAM" id="Phobius"/>
    </source>
</evidence>
<keyword evidence="2" id="KW-0472">Membrane</keyword>